<evidence type="ECO:0000256" key="3">
    <source>
        <dbReference type="ARBA" id="ARBA00022643"/>
    </source>
</evidence>
<accession>Q46MR1</accession>
<geneLocation type="plasmid" evidence="9">
    <name>megaplasmid</name>
</geneLocation>
<evidence type="ECO:0000256" key="5">
    <source>
        <dbReference type="ARBA" id="ARBA00024042"/>
    </source>
</evidence>
<keyword evidence="4" id="KW-0560">Oxidoreductase</keyword>
<dbReference type="SUPFAM" id="SSF51395">
    <property type="entry name" value="FMN-linked oxidoreductases"/>
    <property type="match status" value="1"/>
</dbReference>
<feature type="active site" description="Proton acceptor" evidence="6">
    <location>
        <position position="288"/>
    </location>
</feature>
<dbReference type="KEGG" id="reu:Reut_C6258"/>
<feature type="binding site" evidence="7">
    <location>
        <position position="142"/>
    </location>
    <ligand>
        <name>glyoxylate</name>
        <dbReference type="ChEBI" id="CHEBI:36655"/>
    </ligand>
</feature>
<feature type="binding site" evidence="7">
    <location>
        <position position="177"/>
    </location>
    <ligand>
        <name>glyoxylate</name>
        <dbReference type="ChEBI" id="CHEBI:36655"/>
    </ligand>
</feature>
<dbReference type="GO" id="GO:0010181">
    <property type="term" value="F:FMN binding"/>
    <property type="evidence" value="ECO:0007669"/>
    <property type="project" value="InterPro"/>
</dbReference>
<evidence type="ECO:0000256" key="2">
    <source>
        <dbReference type="ARBA" id="ARBA00022630"/>
    </source>
</evidence>
<evidence type="ECO:0000256" key="1">
    <source>
        <dbReference type="ARBA" id="ARBA00001917"/>
    </source>
</evidence>
<keyword evidence="2 7" id="KW-0285">Flavoprotein</keyword>
<feature type="binding site" evidence="7">
    <location>
        <position position="291"/>
    </location>
    <ligand>
        <name>glyoxylate</name>
        <dbReference type="ChEBI" id="CHEBI:36655"/>
    </ligand>
</feature>
<dbReference type="FunFam" id="3.20.20.70:FF:000029">
    <property type="entry name" value="L-lactate dehydrogenase"/>
    <property type="match status" value="1"/>
</dbReference>
<evidence type="ECO:0000256" key="7">
    <source>
        <dbReference type="PIRSR" id="PIRSR000138-2"/>
    </source>
</evidence>
<feature type="binding site" evidence="7">
    <location>
        <begin position="90"/>
        <end position="92"/>
    </location>
    <ligand>
        <name>FMN</name>
        <dbReference type="ChEBI" id="CHEBI:58210"/>
    </ligand>
</feature>
<dbReference type="Gene3D" id="3.20.20.70">
    <property type="entry name" value="Aldolase class I"/>
    <property type="match status" value="1"/>
</dbReference>
<dbReference type="CDD" id="cd02809">
    <property type="entry name" value="alpha_hydroxyacid_oxid_FMN"/>
    <property type="match status" value="1"/>
</dbReference>
<comment type="cofactor">
    <cofactor evidence="1">
        <name>FMN</name>
        <dbReference type="ChEBI" id="CHEBI:58210"/>
    </cofactor>
</comment>
<name>Q46MR1_CUPPJ</name>
<keyword evidence="9" id="KW-0614">Plasmid</keyword>
<dbReference type="AlphaFoldDB" id="Q46MR1"/>
<dbReference type="EMBL" id="CP000092">
    <property type="protein sequence ID" value="AAZ65564.1"/>
    <property type="molecule type" value="Genomic_DNA"/>
</dbReference>
<feature type="binding site" evidence="7">
    <location>
        <position position="264"/>
    </location>
    <ligand>
        <name>FMN</name>
        <dbReference type="ChEBI" id="CHEBI:58210"/>
    </ligand>
</feature>
<organism evidence="9">
    <name type="scientific">Cupriavidus pinatubonensis (strain JMP 134 / LMG 1197)</name>
    <name type="common">Cupriavidus necator (strain JMP 134)</name>
    <dbReference type="NCBI Taxonomy" id="264198"/>
    <lineage>
        <taxon>Bacteria</taxon>
        <taxon>Pseudomonadati</taxon>
        <taxon>Pseudomonadota</taxon>
        <taxon>Betaproteobacteria</taxon>
        <taxon>Burkholderiales</taxon>
        <taxon>Burkholderiaceae</taxon>
        <taxon>Cupriavidus</taxon>
    </lineage>
</organism>
<feature type="binding site" evidence="7">
    <location>
        <position position="37"/>
    </location>
    <ligand>
        <name>glyoxylate</name>
        <dbReference type="ChEBI" id="CHEBI:36655"/>
    </ligand>
</feature>
<dbReference type="GO" id="GO:0009060">
    <property type="term" value="P:aerobic respiration"/>
    <property type="evidence" value="ECO:0007669"/>
    <property type="project" value="TreeGrafter"/>
</dbReference>
<dbReference type="Pfam" id="PF01070">
    <property type="entry name" value="FMN_dh"/>
    <property type="match status" value="1"/>
</dbReference>
<dbReference type="HOGENOM" id="CLU_020639_0_0_4"/>
<proteinExistence type="inferred from homology"/>
<keyword evidence="3 7" id="KW-0288">FMN</keyword>
<feature type="binding site" evidence="7">
    <location>
        <begin position="319"/>
        <end position="323"/>
    </location>
    <ligand>
        <name>FMN</name>
        <dbReference type="ChEBI" id="CHEBI:58210"/>
    </ligand>
</feature>
<feature type="binding site" evidence="7">
    <location>
        <position position="140"/>
    </location>
    <ligand>
        <name>FMN</name>
        <dbReference type="ChEBI" id="CHEBI:58210"/>
    </ligand>
</feature>
<dbReference type="eggNOG" id="COG1304">
    <property type="taxonomic scope" value="Bacteria"/>
</dbReference>
<evidence type="ECO:0000259" key="8">
    <source>
        <dbReference type="PROSITE" id="PS51349"/>
    </source>
</evidence>
<comment type="similarity">
    <text evidence="5">Belongs to the FMN-dependent alpha-hydroxy acid dehydrogenase family.</text>
</comment>
<gene>
    <name evidence="9" type="ordered locus">Reut_C6258</name>
</gene>
<dbReference type="InterPro" id="IPR000262">
    <property type="entry name" value="FMN-dep_DH"/>
</dbReference>
<feature type="binding site" evidence="7">
    <location>
        <position position="286"/>
    </location>
    <ligand>
        <name>FMN</name>
        <dbReference type="ChEBI" id="CHEBI:58210"/>
    </ligand>
</feature>
<feature type="binding site" evidence="7">
    <location>
        <position position="168"/>
    </location>
    <ligand>
        <name>FMN</name>
        <dbReference type="ChEBI" id="CHEBI:58210"/>
    </ligand>
</feature>
<reference evidence="9" key="1">
    <citation type="submission" date="2005-08" db="EMBL/GenBank/DDBJ databases">
        <title>Complete sequence of a megaplasmid of Ralstonia eutropha JMP134.</title>
        <authorList>
            <person name="Copeland A."/>
            <person name="Lucas S."/>
            <person name="Lapidus A."/>
            <person name="Barry K."/>
            <person name="Detter J.C."/>
            <person name="Glavina T."/>
            <person name="Hammon N."/>
            <person name="Israni S."/>
            <person name="Pitluck S."/>
            <person name="Goltsman E."/>
            <person name="Martinez M."/>
            <person name="Vergez L."/>
            <person name="Larimer F."/>
            <person name="Land M."/>
            <person name="Lykidis A."/>
            <person name="Richardson P."/>
        </authorList>
    </citation>
    <scope>NUCLEOTIDE SEQUENCE [LARGE SCALE GENOMIC DNA]</scope>
    <source>
        <strain evidence="9">JMP134</strain>
        <plasmid evidence="9">megaplasmid</plasmid>
    </source>
</reference>
<sequence>MKASMHATARPAFPTAASIDDLRTLAKAKLPRMVFDYIDGAAGDEATARRNRSALERYLLPQEVLVDLSDRDIGTTVLGSRIATPIVIAPTGMNGAYWHNGDLCLARAAARLGIPFVMSTAATVGLDTLCEAAGPLRWFQLYMLRDRGLAAALLARVHAAGFSVLELTIDTAVTGRRARDIRNGFTLPFRWNLKKLCDVSRRPRWALQMLRGGSPALKLFAEAVGRVPKGSTITEVMQQQISDAFTWDDLAWLRAEWPGKLVLKGVMTAGQTHRAIAAGADGVVVSNHGGRQQDGGRSTIECLPHVVDAAQARIDVLVDSGFRTGADIAKAIALGAVAVQIGRPALFGLAAGGERGVWQAISILADEFDRAMALTGATSVAALRGRVETC</sequence>
<evidence type="ECO:0000313" key="9">
    <source>
        <dbReference type="EMBL" id="AAZ65564.1"/>
    </source>
</evidence>
<dbReference type="InterPro" id="IPR037396">
    <property type="entry name" value="FMN_HAD"/>
</dbReference>
<dbReference type="InterPro" id="IPR013785">
    <property type="entry name" value="Aldolase_TIM"/>
</dbReference>
<feature type="binding site" evidence="7">
    <location>
        <position position="288"/>
    </location>
    <ligand>
        <name>glyoxylate</name>
        <dbReference type="ChEBI" id="CHEBI:36655"/>
    </ligand>
</feature>
<evidence type="ECO:0000256" key="6">
    <source>
        <dbReference type="PIRSR" id="PIRSR000138-1"/>
    </source>
</evidence>
<feature type="binding site" evidence="7">
    <location>
        <position position="119"/>
    </location>
    <ligand>
        <name>FMN</name>
        <dbReference type="ChEBI" id="CHEBI:58210"/>
    </ligand>
</feature>
<dbReference type="GO" id="GO:0005886">
    <property type="term" value="C:plasma membrane"/>
    <property type="evidence" value="ECO:0007669"/>
    <property type="project" value="TreeGrafter"/>
</dbReference>
<protein>
    <submittedName>
        <fullName evidence="9">FMN-dependent alpha-hydroxy acid dehydrogenase</fullName>
    </submittedName>
</protein>
<dbReference type="GO" id="GO:0004459">
    <property type="term" value="F:L-lactate dehydrogenase (NAD+) activity"/>
    <property type="evidence" value="ECO:0007669"/>
    <property type="project" value="TreeGrafter"/>
</dbReference>
<dbReference type="PANTHER" id="PTHR10578:SF107">
    <property type="entry name" value="2-HYDROXYACID OXIDASE 1"/>
    <property type="match status" value="1"/>
</dbReference>
<feature type="domain" description="FMN hydroxy acid dehydrogenase" evidence="8">
    <location>
        <begin position="11"/>
        <end position="390"/>
    </location>
</feature>
<dbReference type="PROSITE" id="PS51349">
    <property type="entry name" value="FMN_HYDROXY_ACID_DH_2"/>
    <property type="match status" value="1"/>
</dbReference>
<evidence type="ECO:0000256" key="4">
    <source>
        <dbReference type="ARBA" id="ARBA00023002"/>
    </source>
</evidence>
<dbReference type="InterPro" id="IPR012133">
    <property type="entry name" value="Alpha-hydoxy_acid_DH_FMN"/>
</dbReference>
<dbReference type="PROSITE" id="PS00557">
    <property type="entry name" value="FMN_HYDROXY_ACID_DH_1"/>
    <property type="match status" value="1"/>
</dbReference>
<dbReference type="OrthoDB" id="9770452at2"/>
<dbReference type="PIRSF" id="PIRSF000138">
    <property type="entry name" value="Al-hdrx_acd_dh"/>
    <property type="match status" value="1"/>
</dbReference>
<dbReference type="InterPro" id="IPR008259">
    <property type="entry name" value="FMN_hydac_DH_AS"/>
</dbReference>
<feature type="binding site" evidence="7">
    <location>
        <begin position="342"/>
        <end position="343"/>
    </location>
    <ligand>
        <name>FMN</name>
        <dbReference type="ChEBI" id="CHEBI:58210"/>
    </ligand>
</feature>
<dbReference type="PANTHER" id="PTHR10578">
    <property type="entry name" value="S -2-HYDROXY-ACID OXIDASE-RELATED"/>
    <property type="match status" value="1"/>
</dbReference>